<evidence type="ECO:0000259" key="2">
    <source>
        <dbReference type="Pfam" id="PF12146"/>
    </source>
</evidence>
<dbReference type="InterPro" id="IPR022742">
    <property type="entry name" value="Hydrolase_4"/>
</dbReference>
<dbReference type="InterPro" id="IPR029058">
    <property type="entry name" value="AB_hydrolase_fold"/>
</dbReference>
<dbReference type="Pfam" id="PF12146">
    <property type="entry name" value="Hydrolase_4"/>
    <property type="match status" value="1"/>
</dbReference>
<dbReference type="AlphaFoldDB" id="A0A432MMU9"/>
<protein>
    <submittedName>
        <fullName evidence="3">Alpha/beta fold hydrolase</fullName>
    </submittedName>
</protein>
<dbReference type="InterPro" id="IPR002471">
    <property type="entry name" value="Pept_S9_AS"/>
</dbReference>
<proteinExistence type="predicted"/>
<evidence type="ECO:0000313" key="4">
    <source>
        <dbReference type="Proteomes" id="UP000280296"/>
    </source>
</evidence>
<dbReference type="GO" id="GO:0004252">
    <property type="term" value="F:serine-type endopeptidase activity"/>
    <property type="evidence" value="ECO:0007669"/>
    <property type="project" value="InterPro"/>
</dbReference>
<accession>A0A432MMU9</accession>
<dbReference type="OrthoDB" id="9809549at2"/>
<dbReference type="Gene3D" id="3.40.50.1820">
    <property type="entry name" value="alpha/beta hydrolase"/>
    <property type="match status" value="1"/>
</dbReference>
<dbReference type="RefSeq" id="WP_126724262.1">
    <property type="nucleotide sequence ID" value="NZ_RYZH01000007.1"/>
</dbReference>
<gene>
    <name evidence="3" type="ORF">TsocGM_05295</name>
</gene>
<dbReference type="Proteomes" id="UP000280296">
    <property type="component" value="Unassembled WGS sequence"/>
</dbReference>
<reference evidence="3 4" key="1">
    <citation type="submission" date="2018-12" db="EMBL/GenBank/DDBJ databases">
        <authorList>
            <person name="Toschakov S.V."/>
        </authorList>
    </citation>
    <scope>NUCLEOTIDE SEQUENCE [LARGE SCALE GENOMIC DNA]</scope>
    <source>
        <strain evidence="3 4">GM2012</strain>
    </source>
</reference>
<dbReference type="GO" id="GO:0052689">
    <property type="term" value="F:carboxylic ester hydrolase activity"/>
    <property type="evidence" value="ECO:0007669"/>
    <property type="project" value="TreeGrafter"/>
</dbReference>
<dbReference type="GO" id="GO:0006508">
    <property type="term" value="P:proteolysis"/>
    <property type="evidence" value="ECO:0007669"/>
    <property type="project" value="InterPro"/>
</dbReference>
<comment type="caution">
    <text evidence="3">The sequence shown here is derived from an EMBL/GenBank/DDBJ whole genome shotgun (WGS) entry which is preliminary data.</text>
</comment>
<dbReference type="SUPFAM" id="SSF53474">
    <property type="entry name" value="alpha/beta-Hydrolases"/>
    <property type="match status" value="1"/>
</dbReference>
<dbReference type="PANTHER" id="PTHR43265:SF1">
    <property type="entry name" value="ESTERASE ESTD"/>
    <property type="match status" value="1"/>
</dbReference>
<sequence>MTPLLLAVSLLGPVLPIESAEDKPTIVGHWLGVLEVGPTKLTLVMHVGPGEGGSLEGSLDTPEQRAFGVPLETIALEGRSVRFEDPANNARFEGELAGDGETISGTFTQRGIVIPLTLSRAEAADLPRPMEIPGRLQGIWEGPIELPMGQTLRVALRVEPIAGWPGQRSAFFDSLDQGALGIPVSAISLEGERVRFEIKAIAGTFEGTLNEAGTTIEGTWSQSILKLPLTLEKVEKLTERARPQEPKPPFPYRVEELTFENPEAGITLAGTLTLPEGDGPFPAAVMVSGSGPQDRDETLLGHKPFLVIADHLTRAGIAVLRFDDRGVGESTGEFATATSEDFASDALAAVRTLRNRPEIDREAVGIIGHSEGGLVGPMVAARAPEEVGFLVLLAGTGVTGKEILLHQTELIVRASGLSESLIRVQVDSLRTLLSLIEEGRVDELSEDELHALMRDLTAGLEPEDREALENSNPPLAEATNLAVERLQAPWFQFFLEYDPKSALKRVRCPVLALFGEKDVQVDPAQNAKQIEDALASGGNDRVVVEVLPGLNHLFQHAETGSPLEYGAIEETFAPEALGRISSWIREATGRD</sequence>
<keyword evidence="1 3" id="KW-0378">Hydrolase</keyword>
<keyword evidence="4" id="KW-1185">Reference proteome</keyword>
<evidence type="ECO:0000313" key="3">
    <source>
        <dbReference type="EMBL" id="RUL88774.1"/>
    </source>
</evidence>
<dbReference type="EMBL" id="RYZH01000007">
    <property type="protein sequence ID" value="RUL88774.1"/>
    <property type="molecule type" value="Genomic_DNA"/>
</dbReference>
<feature type="domain" description="Serine aminopeptidase S33" evidence="2">
    <location>
        <begin position="308"/>
        <end position="553"/>
    </location>
</feature>
<dbReference type="PROSITE" id="PS00708">
    <property type="entry name" value="PRO_ENDOPEP_SER"/>
    <property type="match status" value="1"/>
</dbReference>
<organism evidence="3 4">
    <name type="scientific">Tautonia sociabilis</name>
    <dbReference type="NCBI Taxonomy" id="2080755"/>
    <lineage>
        <taxon>Bacteria</taxon>
        <taxon>Pseudomonadati</taxon>
        <taxon>Planctomycetota</taxon>
        <taxon>Planctomycetia</taxon>
        <taxon>Isosphaerales</taxon>
        <taxon>Isosphaeraceae</taxon>
        <taxon>Tautonia</taxon>
    </lineage>
</organism>
<dbReference type="PANTHER" id="PTHR43265">
    <property type="entry name" value="ESTERASE ESTD"/>
    <property type="match status" value="1"/>
</dbReference>
<reference evidence="3 4" key="2">
    <citation type="submission" date="2019-01" db="EMBL/GenBank/DDBJ databases">
        <title>Tautonia sociabilis, a novel thermotolerant planctomycete of Isosphaeraceae family, isolated from a 4000 m deep subterranean habitat.</title>
        <authorList>
            <person name="Kovaleva O.L."/>
            <person name="Elcheninov A.G."/>
            <person name="Van Heerden E."/>
            <person name="Toshchakov S.V."/>
            <person name="Novikov A."/>
            <person name="Bonch-Osmolovskaya E.A."/>
            <person name="Kublanov I.V."/>
        </authorList>
    </citation>
    <scope>NUCLEOTIDE SEQUENCE [LARGE SCALE GENOMIC DNA]</scope>
    <source>
        <strain evidence="3 4">GM2012</strain>
    </source>
</reference>
<evidence type="ECO:0000256" key="1">
    <source>
        <dbReference type="ARBA" id="ARBA00022801"/>
    </source>
</evidence>
<dbReference type="InterPro" id="IPR053145">
    <property type="entry name" value="AB_hydrolase_Est10"/>
</dbReference>
<name>A0A432MMU9_9BACT</name>